<dbReference type="Pfam" id="PF08240">
    <property type="entry name" value="ADH_N"/>
    <property type="match status" value="1"/>
</dbReference>
<dbReference type="PANTHER" id="PTHR43677:SF1">
    <property type="entry name" value="ACRYLYL-COA REDUCTASE ACUI-RELATED"/>
    <property type="match status" value="1"/>
</dbReference>
<dbReference type="InterPro" id="IPR020843">
    <property type="entry name" value="ER"/>
</dbReference>
<dbReference type="PANTHER" id="PTHR43677">
    <property type="entry name" value="SHORT-CHAIN DEHYDROGENASE/REDUCTASE"/>
    <property type="match status" value="1"/>
</dbReference>
<accession>A0A178MTU8</accession>
<protein>
    <submittedName>
        <fullName evidence="2">Acryloyl-CoA reductase</fullName>
    </submittedName>
</protein>
<dbReference type="GO" id="GO:0043957">
    <property type="term" value="F:acryloyl-CoA reductase (NADPH) activity"/>
    <property type="evidence" value="ECO:0007669"/>
    <property type="project" value="TreeGrafter"/>
</dbReference>
<dbReference type="CDD" id="cd08288">
    <property type="entry name" value="MDR_yhdh"/>
    <property type="match status" value="1"/>
</dbReference>
<name>A0A178MTU8_9PROT</name>
<dbReference type="InterPro" id="IPR014188">
    <property type="entry name" value="Acrylyl-CoA_reductase_AcuI"/>
</dbReference>
<gene>
    <name evidence="2" type="ORF">A6A04_14320</name>
</gene>
<dbReference type="Pfam" id="PF00107">
    <property type="entry name" value="ADH_zinc_N"/>
    <property type="match status" value="1"/>
</dbReference>
<dbReference type="InterPro" id="IPR051397">
    <property type="entry name" value="Zn-ADH-like_protein"/>
</dbReference>
<dbReference type="InterPro" id="IPR036291">
    <property type="entry name" value="NAD(P)-bd_dom_sf"/>
</dbReference>
<dbReference type="STRING" id="1285242.A6A04_14320"/>
<dbReference type="Proteomes" id="UP000078428">
    <property type="component" value="Unassembled WGS sequence"/>
</dbReference>
<dbReference type="InterPro" id="IPR013154">
    <property type="entry name" value="ADH-like_N"/>
</dbReference>
<organism evidence="2 3">
    <name type="scientific">Paramagnetospirillum marisnigri</name>
    <dbReference type="NCBI Taxonomy" id="1285242"/>
    <lineage>
        <taxon>Bacteria</taxon>
        <taxon>Pseudomonadati</taxon>
        <taxon>Pseudomonadota</taxon>
        <taxon>Alphaproteobacteria</taxon>
        <taxon>Rhodospirillales</taxon>
        <taxon>Magnetospirillaceae</taxon>
        <taxon>Paramagnetospirillum</taxon>
    </lineage>
</organism>
<dbReference type="EMBL" id="LWQT01000040">
    <property type="protein sequence ID" value="OAN53133.1"/>
    <property type="molecule type" value="Genomic_DNA"/>
</dbReference>
<proteinExistence type="predicted"/>
<keyword evidence="3" id="KW-1185">Reference proteome</keyword>
<dbReference type="OrthoDB" id="9782155at2"/>
<comment type="caution">
    <text evidence="2">The sequence shown here is derived from an EMBL/GenBank/DDBJ whole genome shotgun (WGS) entry which is preliminary data.</text>
</comment>
<evidence type="ECO:0000313" key="2">
    <source>
        <dbReference type="EMBL" id="OAN53133.1"/>
    </source>
</evidence>
<sequence length="331" mass="34700">MSDFPALMLDEDAGKVRASIRRLSEADLPAGDVLVRIDYSTLNYKDGLILNGLGRLVRTYPHVPGIDFAGTVEASDSAAYKPGDKVLLTGWRVGETHWGGFAAKARVKADWLVPLPEGLTARRAMAIGTAGFTAMLAINALEDHGLRPANGGDVLVTGAAGGLGSIAVVLLSKLGYAVAASTGRASQHDYLRGLGATSLIDRAEIGVAPPKPLLSERWSGVVDSVGGTTLANCVASLRMRAAVASCGNAGGVEFSGTVLPFLLRGASILGIDSVMCPLPRRLEAWKRLTELIPGELLDSLTEEARLSDLPELGGKILKGEIRGRVVVDVNR</sequence>
<dbReference type="InterPro" id="IPR013149">
    <property type="entry name" value="ADH-like_C"/>
</dbReference>
<dbReference type="NCBIfam" id="TIGR02823">
    <property type="entry name" value="oxido_YhdH"/>
    <property type="match status" value="1"/>
</dbReference>
<feature type="domain" description="Enoyl reductase (ER)" evidence="1">
    <location>
        <begin position="15"/>
        <end position="327"/>
    </location>
</feature>
<dbReference type="SUPFAM" id="SSF51735">
    <property type="entry name" value="NAD(P)-binding Rossmann-fold domains"/>
    <property type="match status" value="1"/>
</dbReference>
<dbReference type="Gene3D" id="3.90.180.10">
    <property type="entry name" value="Medium-chain alcohol dehydrogenases, catalytic domain"/>
    <property type="match status" value="1"/>
</dbReference>
<evidence type="ECO:0000313" key="3">
    <source>
        <dbReference type="Proteomes" id="UP000078428"/>
    </source>
</evidence>
<dbReference type="SMART" id="SM00829">
    <property type="entry name" value="PKS_ER"/>
    <property type="match status" value="1"/>
</dbReference>
<dbReference type="SUPFAM" id="SSF50129">
    <property type="entry name" value="GroES-like"/>
    <property type="match status" value="1"/>
</dbReference>
<dbReference type="RefSeq" id="WP_068490264.1">
    <property type="nucleotide sequence ID" value="NZ_LWQT01000040.1"/>
</dbReference>
<evidence type="ECO:0000259" key="1">
    <source>
        <dbReference type="SMART" id="SM00829"/>
    </source>
</evidence>
<dbReference type="InterPro" id="IPR011032">
    <property type="entry name" value="GroES-like_sf"/>
</dbReference>
<dbReference type="Gene3D" id="3.40.50.720">
    <property type="entry name" value="NAD(P)-binding Rossmann-like Domain"/>
    <property type="match status" value="1"/>
</dbReference>
<dbReference type="AlphaFoldDB" id="A0A178MTU8"/>
<reference evidence="2 3" key="1">
    <citation type="submission" date="2016-04" db="EMBL/GenBank/DDBJ databases">
        <title>Draft genome sequence of freshwater magnetotactic bacteria Magnetospirillum marisnigri SP-1 and Magnetospirillum moscoviense BB-1.</title>
        <authorList>
            <person name="Koziaeva V."/>
            <person name="Dziuba M.V."/>
            <person name="Ivanov T.M."/>
            <person name="Kuznetsov B."/>
            <person name="Grouzdev D.S."/>
        </authorList>
    </citation>
    <scope>NUCLEOTIDE SEQUENCE [LARGE SCALE GENOMIC DNA]</scope>
    <source>
        <strain evidence="2 3">SP-1</strain>
    </source>
</reference>